<evidence type="ECO:0000313" key="12">
    <source>
        <dbReference type="EMBL" id="NMN93652.1"/>
    </source>
</evidence>
<gene>
    <name evidence="12" type="ORF">FGL95_01195</name>
</gene>
<feature type="transmembrane region" description="Helical" evidence="10">
    <location>
        <begin position="114"/>
        <end position="134"/>
    </location>
</feature>
<feature type="transmembrane region" description="Helical" evidence="10">
    <location>
        <begin position="349"/>
        <end position="374"/>
    </location>
</feature>
<dbReference type="Pfam" id="PF03600">
    <property type="entry name" value="CitMHS"/>
    <property type="match status" value="1"/>
</dbReference>
<protein>
    <submittedName>
        <fullName evidence="12">Arsenic transporter</fullName>
    </submittedName>
</protein>
<dbReference type="PRINTS" id="PR00758">
    <property type="entry name" value="ARSENICPUMP"/>
</dbReference>
<dbReference type="EMBL" id="VCQU01000001">
    <property type="protein sequence ID" value="NMN93652.1"/>
    <property type="molecule type" value="Genomic_DNA"/>
</dbReference>
<dbReference type="GO" id="GO:0005886">
    <property type="term" value="C:plasma membrane"/>
    <property type="evidence" value="ECO:0007669"/>
    <property type="project" value="UniProtKB-SubCell"/>
</dbReference>
<feature type="transmembrane region" description="Helical" evidence="10">
    <location>
        <begin position="216"/>
        <end position="232"/>
    </location>
</feature>
<evidence type="ECO:0000256" key="2">
    <source>
        <dbReference type="ARBA" id="ARBA00006433"/>
    </source>
</evidence>
<keyword evidence="9 10" id="KW-0472">Membrane</keyword>
<keyword evidence="5" id="KW-1003">Cell membrane</keyword>
<evidence type="ECO:0000259" key="11">
    <source>
        <dbReference type="Pfam" id="PF03600"/>
    </source>
</evidence>
<evidence type="ECO:0000256" key="10">
    <source>
        <dbReference type="SAM" id="Phobius"/>
    </source>
</evidence>
<keyword evidence="8 10" id="KW-1133">Transmembrane helix</keyword>
<feature type="transmembrane region" description="Helical" evidence="10">
    <location>
        <begin position="313"/>
        <end position="337"/>
    </location>
</feature>
<dbReference type="Proteomes" id="UP000535543">
    <property type="component" value="Unassembled WGS sequence"/>
</dbReference>
<evidence type="ECO:0000256" key="3">
    <source>
        <dbReference type="ARBA" id="ARBA00009843"/>
    </source>
</evidence>
<evidence type="ECO:0000256" key="5">
    <source>
        <dbReference type="ARBA" id="ARBA00022475"/>
    </source>
</evidence>
<evidence type="ECO:0000256" key="1">
    <source>
        <dbReference type="ARBA" id="ARBA00004651"/>
    </source>
</evidence>
<dbReference type="PANTHER" id="PTHR43302:SF5">
    <property type="entry name" value="TRANSPORTER ARSB-RELATED"/>
    <property type="match status" value="1"/>
</dbReference>
<keyword evidence="6 10" id="KW-0812">Transmembrane</keyword>
<dbReference type="GO" id="GO:0046685">
    <property type="term" value="P:response to arsenic-containing substance"/>
    <property type="evidence" value="ECO:0007669"/>
    <property type="project" value="UniProtKB-KW"/>
</dbReference>
<evidence type="ECO:0000256" key="8">
    <source>
        <dbReference type="ARBA" id="ARBA00022989"/>
    </source>
</evidence>
<dbReference type="PANTHER" id="PTHR43302">
    <property type="entry name" value="TRANSPORTER ARSB-RELATED"/>
    <property type="match status" value="1"/>
</dbReference>
<name>A0A848KAE0_9NOCA</name>
<keyword evidence="13" id="KW-1185">Reference proteome</keyword>
<feature type="transmembrane region" description="Helical" evidence="10">
    <location>
        <begin position="72"/>
        <end position="102"/>
    </location>
</feature>
<proteinExistence type="inferred from homology"/>
<feature type="domain" description="Citrate transporter-like" evidence="11">
    <location>
        <begin position="7"/>
        <end position="305"/>
    </location>
</feature>
<feature type="transmembrane region" description="Helical" evidence="10">
    <location>
        <begin position="244"/>
        <end position="262"/>
    </location>
</feature>
<comment type="similarity">
    <text evidence="2">Belongs to the ArsB family.</text>
</comment>
<evidence type="ECO:0000256" key="4">
    <source>
        <dbReference type="ARBA" id="ARBA00022448"/>
    </source>
</evidence>
<sequence>MWAFVGLGAVFVVVTGLLPGADAWNVAVDRGLPVLGFLLAITILAELADRAGVFDVAATACARAARGSVLRLYLLVAVLTTVTTVVMSLDTTAVLLTPVVLALADRVGIRPMPFAMLVVWLANTASLLLPVSNLTNLLAVQREYLSSLEFARHMALPELAAVVVTVGYLWVLFRRDLSGRFDVPVDVEISDRWTFRICAIACVSLVPAVVAGVAPWAAATIAAAVAIAVFAVRDRAGLGWQLIPWRLAIFTVGLFLSVMAIAEHGLTDALSAALGSEPITNALVSGAASNVVNNLPAYLAIEPAIPVGDTTRLFAVLLGTNAGPLILLWGSLATLLWRERCKARGVHISAIRFAAIGLGGVPLVLLASTAALILSS</sequence>
<feature type="transmembrane region" description="Helical" evidence="10">
    <location>
        <begin position="154"/>
        <end position="173"/>
    </location>
</feature>
<evidence type="ECO:0000256" key="7">
    <source>
        <dbReference type="ARBA" id="ARBA00022849"/>
    </source>
</evidence>
<comment type="similarity">
    <text evidence="3">Belongs to the CitM (TC 2.A.11) transporter family.</text>
</comment>
<accession>A0A848KAE0</accession>
<evidence type="ECO:0000256" key="6">
    <source>
        <dbReference type="ARBA" id="ARBA00022692"/>
    </source>
</evidence>
<keyword evidence="7" id="KW-0059">Arsenical resistance</keyword>
<reference evidence="12 13" key="2">
    <citation type="submission" date="2020-06" db="EMBL/GenBank/DDBJ databases">
        <title>Antribacter stalactiti gen. nov., sp. nov., a new member of the family Nacardiaceae isolated from a cave.</title>
        <authorList>
            <person name="Kim I.S."/>
        </authorList>
    </citation>
    <scope>NUCLEOTIDE SEQUENCE [LARGE SCALE GENOMIC DNA]</scope>
    <source>
        <strain evidence="12 13">YC2-7</strain>
    </source>
</reference>
<evidence type="ECO:0000256" key="9">
    <source>
        <dbReference type="ARBA" id="ARBA00023136"/>
    </source>
</evidence>
<reference evidence="12 13" key="1">
    <citation type="submission" date="2019-05" db="EMBL/GenBank/DDBJ databases">
        <authorList>
            <person name="Lee S.D."/>
        </authorList>
    </citation>
    <scope>NUCLEOTIDE SEQUENCE [LARGE SCALE GENOMIC DNA]</scope>
    <source>
        <strain evidence="12 13">YC2-7</strain>
    </source>
</reference>
<dbReference type="GO" id="GO:0015105">
    <property type="term" value="F:arsenite transmembrane transporter activity"/>
    <property type="evidence" value="ECO:0007669"/>
    <property type="project" value="InterPro"/>
</dbReference>
<organism evidence="12 13">
    <name type="scientific">Antrihabitans stalactiti</name>
    <dbReference type="NCBI Taxonomy" id="2584121"/>
    <lineage>
        <taxon>Bacteria</taxon>
        <taxon>Bacillati</taxon>
        <taxon>Actinomycetota</taxon>
        <taxon>Actinomycetes</taxon>
        <taxon>Mycobacteriales</taxon>
        <taxon>Nocardiaceae</taxon>
        <taxon>Antrihabitans</taxon>
    </lineage>
</organism>
<dbReference type="AlphaFoldDB" id="A0A848KAE0"/>
<evidence type="ECO:0000313" key="13">
    <source>
        <dbReference type="Proteomes" id="UP000535543"/>
    </source>
</evidence>
<keyword evidence="4" id="KW-0813">Transport</keyword>
<dbReference type="RefSeq" id="WP_169584355.1">
    <property type="nucleotide sequence ID" value="NZ_VCQU01000001.1"/>
</dbReference>
<dbReference type="InterPro" id="IPR004680">
    <property type="entry name" value="Cit_transptr-like_dom"/>
</dbReference>
<dbReference type="InterPro" id="IPR000802">
    <property type="entry name" value="Arsenical_pump_ArsB"/>
</dbReference>
<comment type="subcellular location">
    <subcellularLocation>
        <location evidence="1">Cell membrane</location>
        <topology evidence="1">Multi-pass membrane protein</topology>
    </subcellularLocation>
</comment>
<comment type="caution">
    <text evidence="12">The sequence shown here is derived from an EMBL/GenBank/DDBJ whole genome shotgun (WGS) entry which is preliminary data.</text>
</comment>